<gene>
    <name evidence="22" type="ORF">TIFTF001_012436</name>
</gene>
<evidence type="ECO:0000256" key="17">
    <source>
        <dbReference type="ARBA" id="ARBA00023170"/>
    </source>
</evidence>
<keyword evidence="12 19" id="KW-0547">Nucleotide-binding</keyword>
<dbReference type="Gene3D" id="2.60.120.200">
    <property type="match status" value="1"/>
</dbReference>
<keyword evidence="17" id="KW-0675">Receptor</keyword>
<feature type="domain" description="Protein kinase" evidence="21">
    <location>
        <begin position="320"/>
        <end position="596"/>
    </location>
</feature>
<dbReference type="InterPro" id="IPR017441">
    <property type="entry name" value="Protein_kinase_ATP_BS"/>
</dbReference>
<evidence type="ECO:0000256" key="10">
    <source>
        <dbReference type="ARBA" id="ARBA00022729"/>
    </source>
</evidence>
<evidence type="ECO:0000256" key="12">
    <source>
        <dbReference type="ARBA" id="ARBA00022741"/>
    </source>
</evidence>
<dbReference type="GO" id="GO:0002229">
    <property type="term" value="P:defense response to oomycetes"/>
    <property type="evidence" value="ECO:0007669"/>
    <property type="project" value="UniProtKB-ARBA"/>
</dbReference>
<comment type="similarity">
    <text evidence="4">In the C-terminal section; belongs to the protein kinase superfamily. Ser/Thr protein kinase family.</text>
</comment>
<evidence type="ECO:0000256" key="15">
    <source>
        <dbReference type="ARBA" id="ARBA00022989"/>
    </source>
</evidence>
<dbReference type="GO" id="GO:0030246">
    <property type="term" value="F:carbohydrate binding"/>
    <property type="evidence" value="ECO:0007669"/>
    <property type="project" value="UniProtKB-KW"/>
</dbReference>
<comment type="similarity">
    <text evidence="2">Belongs to the leguminous lectin family.</text>
</comment>
<evidence type="ECO:0000256" key="18">
    <source>
        <dbReference type="ARBA" id="ARBA00023180"/>
    </source>
</evidence>
<dbReference type="Proteomes" id="UP001187192">
    <property type="component" value="Unassembled WGS sequence"/>
</dbReference>
<evidence type="ECO:0000256" key="3">
    <source>
        <dbReference type="ARBA" id="ARBA00008536"/>
    </source>
</evidence>
<keyword evidence="23" id="KW-1185">Reference proteome</keyword>
<dbReference type="InterPro" id="IPR050528">
    <property type="entry name" value="L-type_Lectin-RKs"/>
</dbReference>
<name>A0AA88D1T0_FICCA</name>
<dbReference type="PANTHER" id="PTHR27007">
    <property type="match status" value="1"/>
</dbReference>
<dbReference type="EC" id="2.7.11.1" evidence="5"/>
<comment type="caution">
    <text evidence="22">The sequence shown here is derived from an EMBL/GenBank/DDBJ whole genome shotgun (WGS) entry which is preliminary data.</text>
</comment>
<evidence type="ECO:0000256" key="9">
    <source>
        <dbReference type="ARBA" id="ARBA00022692"/>
    </source>
</evidence>
<comment type="similarity">
    <text evidence="3">In the N-terminal section; belongs to the leguminous lectin family.</text>
</comment>
<dbReference type="SUPFAM" id="SSF49899">
    <property type="entry name" value="Concanavalin A-like lectins/glucanases"/>
    <property type="match status" value="1"/>
</dbReference>
<dbReference type="AlphaFoldDB" id="A0AA88D1T0"/>
<evidence type="ECO:0000256" key="20">
    <source>
        <dbReference type="SAM" id="Phobius"/>
    </source>
</evidence>
<dbReference type="GO" id="GO:0005886">
    <property type="term" value="C:plasma membrane"/>
    <property type="evidence" value="ECO:0007669"/>
    <property type="project" value="UniProtKB-SubCell"/>
</dbReference>
<comment type="subcellular location">
    <subcellularLocation>
        <location evidence="1">Cell membrane</location>
        <topology evidence="1">Single-pass type I membrane protein</topology>
    </subcellularLocation>
</comment>
<dbReference type="FunFam" id="1.10.510.10:FF:000240">
    <property type="entry name" value="Lectin-domain containing receptor kinase A4.3"/>
    <property type="match status" value="1"/>
</dbReference>
<protein>
    <recommendedName>
        <fullName evidence="5">non-specific serine/threonine protein kinase</fullName>
        <ecNumber evidence="5">2.7.11.1</ecNumber>
    </recommendedName>
</protein>
<dbReference type="EMBL" id="BTGU01000016">
    <property type="protein sequence ID" value="GMN43238.1"/>
    <property type="molecule type" value="Genomic_DNA"/>
</dbReference>
<feature type="binding site" evidence="19">
    <location>
        <position position="349"/>
    </location>
    <ligand>
        <name>ATP</name>
        <dbReference type="ChEBI" id="CHEBI:30616"/>
    </ligand>
</feature>
<keyword evidence="8" id="KW-0808">Transferase</keyword>
<dbReference type="SMART" id="SM00220">
    <property type="entry name" value="S_TKc"/>
    <property type="match status" value="1"/>
</dbReference>
<evidence type="ECO:0000256" key="1">
    <source>
        <dbReference type="ARBA" id="ARBA00004251"/>
    </source>
</evidence>
<evidence type="ECO:0000256" key="19">
    <source>
        <dbReference type="PROSITE-ProRule" id="PRU10141"/>
    </source>
</evidence>
<dbReference type="FunFam" id="3.30.200.20:FF:000168">
    <property type="entry name" value="L-type lectin-domain containing receptor kinase IX.1"/>
    <property type="match status" value="1"/>
</dbReference>
<dbReference type="InterPro" id="IPR011009">
    <property type="entry name" value="Kinase-like_dom_sf"/>
</dbReference>
<keyword evidence="14 19" id="KW-0067">ATP-binding</keyword>
<evidence type="ECO:0000256" key="11">
    <source>
        <dbReference type="ARBA" id="ARBA00022734"/>
    </source>
</evidence>
<evidence type="ECO:0000256" key="4">
    <source>
        <dbReference type="ARBA" id="ARBA00010217"/>
    </source>
</evidence>
<keyword evidence="9 20" id="KW-0812">Transmembrane</keyword>
<dbReference type="PROSITE" id="PS00107">
    <property type="entry name" value="PROTEIN_KINASE_ATP"/>
    <property type="match status" value="1"/>
</dbReference>
<dbReference type="CDD" id="cd06899">
    <property type="entry name" value="lectin_legume_LecRK_Arcelin_ConA"/>
    <property type="match status" value="1"/>
</dbReference>
<evidence type="ECO:0000256" key="13">
    <source>
        <dbReference type="ARBA" id="ARBA00022777"/>
    </source>
</evidence>
<keyword evidence="18" id="KW-0325">Glycoprotein</keyword>
<evidence type="ECO:0000256" key="7">
    <source>
        <dbReference type="ARBA" id="ARBA00022527"/>
    </source>
</evidence>
<dbReference type="PROSITE" id="PS00108">
    <property type="entry name" value="PROTEIN_KINASE_ST"/>
    <property type="match status" value="1"/>
</dbReference>
<keyword evidence="11" id="KW-0430">Lectin</keyword>
<dbReference type="InterPro" id="IPR019825">
    <property type="entry name" value="Lectin_legB_Mn/Ca_BS"/>
</dbReference>
<dbReference type="InterPro" id="IPR008271">
    <property type="entry name" value="Ser/Thr_kinase_AS"/>
</dbReference>
<dbReference type="Pfam" id="PF00139">
    <property type="entry name" value="Lectin_legB"/>
    <property type="match status" value="1"/>
</dbReference>
<evidence type="ECO:0000313" key="23">
    <source>
        <dbReference type="Proteomes" id="UP001187192"/>
    </source>
</evidence>
<dbReference type="Gene3D" id="3.30.200.20">
    <property type="entry name" value="Phosphorylase Kinase, domain 1"/>
    <property type="match status" value="1"/>
</dbReference>
<dbReference type="InterPro" id="IPR000719">
    <property type="entry name" value="Prot_kinase_dom"/>
</dbReference>
<evidence type="ECO:0000256" key="5">
    <source>
        <dbReference type="ARBA" id="ARBA00012513"/>
    </source>
</evidence>
<dbReference type="InterPro" id="IPR013320">
    <property type="entry name" value="ConA-like_dom_sf"/>
</dbReference>
<organism evidence="22 23">
    <name type="scientific">Ficus carica</name>
    <name type="common">Common fig</name>
    <dbReference type="NCBI Taxonomy" id="3494"/>
    <lineage>
        <taxon>Eukaryota</taxon>
        <taxon>Viridiplantae</taxon>
        <taxon>Streptophyta</taxon>
        <taxon>Embryophyta</taxon>
        <taxon>Tracheophyta</taxon>
        <taxon>Spermatophyta</taxon>
        <taxon>Magnoliopsida</taxon>
        <taxon>eudicotyledons</taxon>
        <taxon>Gunneridae</taxon>
        <taxon>Pentapetalae</taxon>
        <taxon>rosids</taxon>
        <taxon>fabids</taxon>
        <taxon>Rosales</taxon>
        <taxon>Moraceae</taxon>
        <taxon>Ficeae</taxon>
        <taxon>Ficus</taxon>
    </lineage>
</organism>
<dbReference type="PROSITE" id="PS50011">
    <property type="entry name" value="PROTEIN_KINASE_DOM"/>
    <property type="match status" value="1"/>
</dbReference>
<evidence type="ECO:0000256" key="6">
    <source>
        <dbReference type="ARBA" id="ARBA00022475"/>
    </source>
</evidence>
<feature type="transmembrane region" description="Helical" evidence="20">
    <location>
        <begin position="253"/>
        <end position="276"/>
    </location>
</feature>
<dbReference type="CDD" id="cd14066">
    <property type="entry name" value="STKc_IRAK"/>
    <property type="match status" value="1"/>
</dbReference>
<keyword evidence="13" id="KW-0418">Kinase</keyword>
<dbReference type="SUPFAM" id="SSF56112">
    <property type="entry name" value="Protein kinase-like (PK-like)"/>
    <property type="match status" value="1"/>
</dbReference>
<keyword evidence="16 20" id="KW-0472">Membrane</keyword>
<proteinExistence type="inferred from homology"/>
<evidence type="ECO:0000313" key="22">
    <source>
        <dbReference type="EMBL" id="GMN43238.1"/>
    </source>
</evidence>
<dbReference type="PROSITE" id="PS00307">
    <property type="entry name" value="LECTIN_LEGUME_BETA"/>
    <property type="match status" value="1"/>
</dbReference>
<dbReference type="Pfam" id="PF00069">
    <property type="entry name" value="Pkinase"/>
    <property type="match status" value="1"/>
</dbReference>
<keyword evidence="6" id="KW-1003">Cell membrane</keyword>
<keyword evidence="10" id="KW-0732">Signal</keyword>
<evidence type="ECO:0000256" key="16">
    <source>
        <dbReference type="ARBA" id="ARBA00023136"/>
    </source>
</evidence>
<keyword evidence="15 20" id="KW-1133">Transmembrane helix</keyword>
<evidence type="ECO:0000256" key="8">
    <source>
        <dbReference type="ARBA" id="ARBA00022679"/>
    </source>
</evidence>
<dbReference type="GO" id="GO:0004674">
    <property type="term" value="F:protein serine/threonine kinase activity"/>
    <property type="evidence" value="ECO:0007669"/>
    <property type="project" value="UniProtKB-KW"/>
</dbReference>
<keyword evidence="7" id="KW-0723">Serine/threonine-protein kinase</keyword>
<sequence>MPYPLTGRTSETGLLSRSTVMPSPIAMEFVSLSTQKKWIALEGWYSFAEEMLVWSWNPRTGNTTADFDTTFSFSMTIKDDPPHRGDGFAFFLTGNSPYVPPNACGSCLALISHCEIGNTTVKGLVAVEFDTYKIDFDTSSSHIGININSMHSVKNVTLTSNWTSGSRGFARIWYTSQTKTLFVTVSYRDHETYELSHQLDLSQVLPEGVNFGFSASTGDATSTHDILSWEFNPTNFSLVAQDPRKDGGGEDRLLVVACVNGGSLLVLLGAAFFCAFRYRRKRNRETAETEFDVSMDREFEHDAGPKKFSYKELVRITNSFSEHGKLGEGGFGEVYKGHMRNLNLTVAVKRDSKRFKQGRKEYISDVKIISRLRHKNLVRLIGWCHEKDEFLLIYEFLPNGSLDSQLFGRKRNNVLSWEVRHKILLGLASALLYLHEESEQCVLHRDIKCSNIMLDSNFNAKLGDFGLSRLVDEAAGHRTTGLAGTLGYMAPEYISTSKASKASDEYSFGVVALEIACGRKSIQHCSEEEADRVSLVGWVWGLFGGERLLDVVDERLGMEFDLKQMESLLTVGLWCVHPDPNLRPSIKEVVQVLSFESPLPDLPKNMPVPNYQAPRHDDSAAVMFPLSTSTEPTVTYSSILLGR</sequence>
<accession>A0AA88D1T0</accession>
<dbReference type="InterPro" id="IPR001220">
    <property type="entry name" value="Legume_lectin_dom"/>
</dbReference>
<reference evidence="22" key="1">
    <citation type="submission" date="2023-07" db="EMBL/GenBank/DDBJ databases">
        <title>draft genome sequence of fig (Ficus carica).</title>
        <authorList>
            <person name="Takahashi T."/>
            <person name="Nishimura K."/>
        </authorList>
    </citation>
    <scope>NUCLEOTIDE SEQUENCE</scope>
</reference>
<evidence type="ECO:0000256" key="2">
    <source>
        <dbReference type="ARBA" id="ARBA00007606"/>
    </source>
</evidence>
<evidence type="ECO:0000259" key="21">
    <source>
        <dbReference type="PROSITE" id="PS50011"/>
    </source>
</evidence>
<evidence type="ECO:0000256" key="14">
    <source>
        <dbReference type="ARBA" id="ARBA00022840"/>
    </source>
</evidence>
<dbReference type="Gene3D" id="1.10.510.10">
    <property type="entry name" value="Transferase(Phosphotransferase) domain 1"/>
    <property type="match status" value="1"/>
</dbReference>
<dbReference type="GO" id="GO:0005524">
    <property type="term" value="F:ATP binding"/>
    <property type="evidence" value="ECO:0007669"/>
    <property type="project" value="UniProtKB-UniRule"/>
</dbReference>